<dbReference type="PANTHER" id="PTHR12558:SF13">
    <property type="entry name" value="CELL DIVISION CYCLE PROTEIN 27 HOMOLOG"/>
    <property type="match status" value="1"/>
</dbReference>
<organism evidence="3 4">
    <name type="scientific">Streptosporangium album</name>
    <dbReference type="NCBI Taxonomy" id="47479"/>
    <lineage>
        <taxon>Bacteria</taxon>
        <taxon>Bacillati</taxon>
        <taxon>Actinomycetota</taxon>
        <taxon>Actinomycetes</taxon>
        <taxon>Streptosporangiales</taxon>
        <taxon>Streptosporangiaceae</taxon>
        <taxon>Streptosporangium</taxon>
    </lineage>
</organism>
<gene>
    <name evidence="3" type="ORF">FHR32_006894</name>
</gene>
<dbReference type="AlphaFoldDB" id="A0A7W7WD68"/>
<keyword evidence="1" id="KW-0802">TPR repeat</keyword>
<keyword evidence="2" id="KW-0472">Membrane</keyword>
<name>A0A7W7WD68_9ACTN</name>
<evidence type="ECO:0000256" key="1">
    <source>
        <dbReference type="PROSITE-ProRule" id="PRU00339"/>
    </source>
</evidence>
<evidence type="ECO:0000313" key="4">
    <source>
        <dbReference type="Proteomes" id="UP000534286"/>
    </source>
</evidence>
<dbReference type="SMART" id="SM00028">
    <property type="entry name" value="TPR"/>
    <property type="match status" value="6"/>
</dbReference>
<keyword evidence="2" id="KW-1133">Transmembrane helix</keyword>
<reference evidence="3 4" key="1">
    <citation type="submission" date="2020-08" db="EMBL/GenBank/DDBJ databases">
        <title>Sequencing the genomes of 1000 actinobacteria strains.</title>
        <authorList>
            <person name="Klenk H.-P."/>
        </authorList>
    </citation>
    <scope>NUCLEOTIDE SEQUENCE [LARGE SCALE GENOMIC DNA]</scope>
    <source>
        <strain evidence="3 4">DSM 43023</strain>
    </source>
</reference>
<dbReference type="PROSITE" id="PS50005">
    <property type="entry name" value="TPR"/>
    <property type="match status" value="1"/>
</dbReference>
<evidence type="ECO:0000256" key="2">
    <source>
        <dbReference type="SAM" id="Phobius"/>
    </source>
</evidence>
<feature type="transmembrane region" description="Helical" evidence="2">
    <location>
        <begin position="387"/>
        <end position="406"/>
    </location>
</feature>
<dbReference type="EMBL" id="JACHJU010000003">
    <property type="protein sequence ID" value="MBB4942508.1"/>
    <property type="molecule type" value="Genomic_DNA"/>
</dbReference>
<protein>
    <submittedName>
        <fullName evidence="3">Tetratricopeptide (TPR) repeat protein</fullName>
    </submittedName>
</protein>
<dbReference type="PANTHER" id="PTHR12558">
    <property type="entry name" value="CELL DIVISION CYCLE 16,23,27"/>
    <property type="match status" value="1"/>
</dbReference>
<dbReference type="Pfam" id="PF13432">
    <property type="entry name" value="TPR_16"/>
    <property type="match status" value="2"/>
</dbReference>
<evidence type="ECO:0000313" key="3">
    <source>
        <dbReference type="EMBL" id="MBB4942508.1"/>
    </source>
</evidence>
<dbReference type="RefSeq" id="WP_184758457.1">
    <property type="nucleotide sequence ID" value="NZ_BAABEK010000012.1"/>
</dbReference>
<proteinExistence type="predicted"/>
<feature type="repeat" description="TPR" evidence="1">
    <location>
        <begin position="181"/>
        <end position="214"/>
    </location>
</feature>
<dbReference type="InterPro" id="IPR011990">
    <property type="entry name" value="TPR-like_helical_dom_sf"/>
</dbReference>
<keyword evidence="4" id="KW-1185">Reference proteome</keyword>
<feature type="transmembrane region" description="Helical" evidence="2">
    <location>
        <begin position="326"/>
        <end position="343"/>
    </location>
</feature>
<feature type="transmembrane region" description="Helical" evidence="2">
    <location>
        <begin position="257"/>
        <end position="278"/>
    </location>
</feature>
<dbReference type="Gene3D" id="1.25.40.10">
    <property type="entry name" value="Tetratricopeptide repeat domain"/>
    <property type="match status" value="1"/>
</dbReference>
<keyword evidence="2" id="KW-0812">Transmembrane</keyword>
<feature type="transmembrane region" description="Helical" evidence="2">
    <location>
        <begin position="299"/>
        <end position="320"/>
    </location>
</feature>
<accession>A0A7W7WD68</accession>
<sequence length="413" mass="44347">MSTTDFHGPNPDAVAERARTLLQMGRAEAAERELRGALAVDPLHVVSHSLLALTLVTRGAVDEAIAEAGEAVRLAPEHWFPHYMAGQVLYYADRPEEALRAARAALAIDLDQAQVWELLARVHGDREEWPLMAEAARRGLALDPHDSKLVSFLAVALGELGDREQALAVAGDAVRLDPEAPLAHLVYGRVLLAFGSARDAVRAFREVLRLDPGMDQARELLVVALKRRNPLYRAVSRLPAGLGSRWMLALLPLVPPLIAAFVVIAVVHWMMWVAESLVTLRLARGSYTRLLFRRGEVRSAALCCAVLTGGAALLALGVALSHPVTGVAGAALLALVTPVQEAAHTASPLARRILTGWAGALALAIAASPAFPVLWPDAERPENVPLLAMWAGLGTIWVAVAVRHLFGRVTPDL</sequence>
<dbReference type="InterPro" id="IPR019734">
    <property type="entry name" value="TPR_rpt"/>
</dbReference>
<dbReference type="Proteomes" id="UP000534286">
    <property type="component" value="Unassembled WGS sequence"/>
</dbReference>
<feature type="transmembrane region" description="Helical" evidence="2">
    <location>
        <begin position="355"/>
        <end position="375"/>
    </location>
</feature>
<dbReference type="SUPFAM" id="SSF48452">
    <property type="entry name" value="TPR-like"/>
    <property type="match status" value="1"/>
</dbReference>
<comment type="caution">
    <text evidence="3">The sequence shown here is derived from an EMBL/GenBank/DDBJ whole genome shotgun (WGS) entry which is preliminary data.</text>
</comment>